<evidence type="ECO:0000256" key="16">
    <source>
        <dbReference type="PROSITE-ProRule" id="PRU10141"/>
    </source>
</evidence>
<dbReference type="Proteomes" id="UP000827889">
    <property type="component" value="Chromosome 4"/>
</dbReference>
<dbReference type="PROSITE" id="PS50011">
    <property type="entry name" value="PROTEIN_KINASE_DOM"/>
    <property type="match status" value="1"/>
</dbReference>
<dbReference type="InterPro" id="IPR000719">
    <property type="entry name" value="Prot_kinase_dom"/>
</dbReference>
<dbReference type="GeneID" id="115740588"/>
<keyword evidence="14" id="KW-0675">Receptor</keyword>
<dbReference type="SUPFAM" id="SSF56112">
    <property type="entry name" value="Protein kinase-like (PK-like)"/>
    <property type="match status" value="1"/>
</dbReference>
<evidence type="ECO:0000256" key="17">
    <source>
        <dbReference type="SAM" id="Phobius"/>
    </source>
</evidence>
<feature type="binding site" evidence="16">
    <location>
        <position position="728"/>
    </location>
    <ligand>
        <name>ATP</name>
        <dbReference type="ChEBI" id="CHEBI:30616"/>
    </ligand>
</feature>
<evidence type="ECO:0000256" key="11">
    <source>
        <dbReference type="ARBA" id="ARBA00022840"/>
    </source>
</evidence>
<dbReference type="PROSITE" id="PS00108">
    <property type="entry name" value="PROTEIN_KINASE_ST"/>
    <property type="match status" value="1"/>
</dbReference>
<evidence type="ECO:0000256" key="9">
    <source>
        <dbReference type="ARBA" id="ARBA00022741"/>
    </source>
</evidence>
<evidence type="ECO:0000313" key="21">
    <source>
        <dbReference type="RefSeq" id="XP_048133302.1"/>
    </source>
</evidence>
<comment type="similarity">
    <text evidence="3">Belongs to the protein kinase superfamily. Ser/Thr protein kinase family.</text>
</comment>
<evidence type="ECO:0000256" key="7">
    <source>
        <dbReference type="ARBA" id="ARBA00022729"/>
    </source>
</evidence>
<dbReference type="InterPro" id="IPR011009">
    <property type="entry name" value="Kinase-like_dom_sf"/>
</dbReference>
<evidence type="ECO:0000256" key="13">
    <source>
        <dbReference type="ARBA" id="ARBA00023136"/>
    </source>
</evidence>
<dbReference type="InterPro" id="IPR032675">
    <property type="entry name" value="LRR_dom_sf"/>
</dbReference>
<organism evidence="20 21">
    <name type="scientific">Rhodamnia argentea</name>
    <dbReference type="NCBI Taxonomy" id="178133"/>
    <lineage>
        <taxon>Eukaryota</taxon>
        <taxon>Viridiplantae</taxon>
        <taxon>Streptophyta</taxon>
        <taxon>Embryophyta</taxon>
        <taxon>Tracheophyta</taxon>
        <taxon>Spermatophyta</taxon>
        <taxon>Magnoliopsida</taxon>
        <taxon>eudicotyledons</taxon>
        <taxon>Gunneridae</taxon>
        <taxon>Pentapetalae</taxon>
        <taxon>rosids</taxon>
        <taxon>malvids</taxon>
        <taxon>Myrtales</taxon>
        <taxon>Myrtaceae</taxon>
        <taxon>Myrtoideae</taxon>
        <taxon>Myrteae</taxon>
        <taxon>Australasian group</taxon>
        <taxon>Rhodamnia</taxon>
    </lineage>
</organism>
<dbReference type="InterPro" id="IPR008271">
    <property type="entry name" value="Ser/Thr_kinase_AS"/>
</dbReference>
<evidence type="ECO:0000256" key="1">
    <source>
        <dbReference type="ARBA" id="ARBA00004162"/>
    </source>
</evidence>
<keyword evidence="20" id="KW-1185">Reference proteome</keyword>
<dbReference type="InterPro" id="IPR017441">
    <property type="entry name" value="Protein_kinase_ATP_BS"/>
</dbReference>
<dbReference type="SUPFAM" id="SSF52047">
    <property type="entry name" value="RNI-like"/>
    <property type="match status" value="1"/>
</dbReference>
<dbReference type="Pfam" id="PF13855">
    <property type="entry name" value="LRR_8"/>
    <property type="match status" value="1"/>
</dbReference>
<evidence type="ECO:0000259" key="19">
    <source>
        <dbReference type="PROSITE" id="PS50011"/>
    </source>
</evidence>
<keyword evidence="12 17" id="KW-1133">Transmembrane helix</keyword>
<dbReference type="CDD" id="cd14066">
    <property type="entry name" value="STKc_IRAK"/>
    <property type="match status" value="1"/>
</dbReference>
<keyword evidence="10" id="KW-0418">Kinase</keyword>
<evidence type="ECO:0000256" key="4">
    <source>
        <dbReference type="ARBA" id="ARBA00022614"/>
    </source>
</evidence>
<dbReference type="Gene3D" id="1.10.510.10">
    <property type="entry name" value="Transferase(Phosphotransferase) domain 1"/>
    <property type="match status" value="1"/>
</dbReference>
<feature type="signal peptide" evidence="18">
    <location>
        <begin position="1"/>
        <end position="35"/>
    </location>
</feature>
<keyword evidence="11 16" id="KW-0067">ATP-binding</keyword>
<evidence type="ECO:0000313" key="20">
    <source>
        <dbReference type="Proteomes" id="UP000827889"/>
    </source>
</evidence>
<keyword evidence="15" id="KW-0325">Glycoprotein</keyword>
<keyword evidence="8" id="KW-0677">Repeat</keyword>
<evidence type="ECO:0000256" key="18">
    <source>
        <dbReference type="SAM" id="SignalP"/>
    </source>
</evidence>
<keyword evidence="13 17" id="KW-0472">Membrane</keyword>
<dbReference type="SMART" id="SM00220">
    <property type="entry name" value="S_TKc"/>
    <property type="match status" value="1"/>
</dbReference>
<keyword evidence="7 18" id="KW-0732">Signal</keyword>
<evidence type="ECO:0000256" key="8">
    <source>
        <dbReference type="ARBA" id="ARBA00022737"/>
    </source>
</evidence>
<evidence type="ECO:0000256" key="12">
    <source>
        <dbReference type="ARBA" id="ARBA00022989"/>
    </source>
</evidence>
<keyword evidence="4" id="KW-0433">Leucine-rich repeat</keyword>
<feature type="chain" id="PRO_5045353151" evidence="18">
    <location>
        <begin position="36"/>
        <end position="1026"/>
    </location>
</feature>
<keyword evidence="5" id="KW-0808">Transferase</keyword>
<sequence>MPTLASSPPRVRVFFPSFCIPCLVFLCFLPHVAESQIQEQEQQVLLRLKQSWHDPSSLAHWVASNSSSHCAWPEIACQEGLVTELNLANLNINYSIPAFICDLKNLTKLDVSNNNIPGEFPTALYSCSNLVYLDLSQNYFQGPIPSDIDLMADLQVLILAANSFSSDVPASVARLRRLRILHLYQSKYNGTYPEEIFSLASLEELRLGDNEKLKPSQLPRNFTALKKLRYFSMAQTNLYGGIPETVGDMEALEHLDLGENRLTGEIPGSIFALTNLTELYVYTTNVSGSIPQSVSAAKLSVIDLSDNDLTGNIPEDFRKLKNLSRLNLEFNQLSGGIPEGIGSLPALSDIRLSNNYLSGTIPPDFGKFSALRRFEVAFNNLTGALPEQLCHGGTLFGLAAMGNNLGGELPRSLGNCSTLSSARLNNNGFTGSVPGGLWMSPNLTTLILSGNGLTGNLPEELSPNLTRIEMSNNKFSGKIPSILSSWRNLVVFDASNNLLSGTVLAELTELPSLTTLLLDQNKLSGNLPTDIVSWNKLNTLNLSHNQLAGPIPSKIGLLPVLTQLDLSENQLSGLIPPEIGQLKLTLLNLSSNRLSGRIPDGLENAAYNSSFLNNLGLCASNSFMRLNVCKSQSGRSSKNSPANLALIVVLAIAAVIFILLAVVITIRAFRKKGDRFDSSPKLTPFQSLNFTESNVLSGLKEHNVIGSGGSGKVYRVIVNRSGDAVAVKRISNSRKLDEKLEKQFLAEVEILGNIRHLNIIKLLCCITCEDSKLVVYEYMENRSLDHWLHKTKRSSPVSGVANNMFLDWPTRLQIALGAAKGLCYMHNDCSPPIIHRDVKSSNILLDSEFNAKIADFGLARMLAKHGEAVTMTAVAGSFGYLAPEYAHTRRVNEKIDVYSFGVVLLELTTGREANDGTQDMCLADWAWHHVQDGKPISDAIDKEINKDLYLDEISNVFKLGIFCTATLPSTRPTMKEVLQVLLKRSDPRYDVEKKSRRKFDVAPLLGNSKDEEMLRGDYCALECNTH</sequence>
<reference evidence="21" key="1">
    <citation type="submission" date="2025-08" db="UniProtKB">
        <authorList>
            <consortium name="RefSeq"/>
        </authorList>
    </citation>
    <scope>IDENTIFICATION</scope>
    <source>
        <tissue evidence="21">Leaf</tissue>
    </source>
</reference>
<evidence type="ECO:0000256" key="15">
    <source>
        <dbReference type="ARBA" id="ARBA00023180"/>
    </source>
</evidence>
<dbReference type="Pfam" id="PF23598">
    <property type="entry name" value="LRR_14"/>
    <property type="match status" value="1"/>
</dbReference>
<dbReference type="Pfam" id="PF00069">
    <property type="entry name" value="Pkinase"/>
    <property type="match status" value="1"/>
</dbReference>
<dbReference type="Gene3D" id="3.80.10.10">
    <property type="entry name" value="Ribonuclease Inhibitor"/>
    <property type="match status" value="3"/>
</dbReference>
<name>A0ABM3H9M2_9MYRT</name>
<accession>A0ABM3H9M2</accession>
<dbReference type="SMART" id="SM00369">
    <property type="entry name" value="LRR_TYP"/>
    <property type="match status" value="6"/>
</dbReference>
<keyword evidence="9 16" id="KW-0547">Nucleotide-binding</keyword>
<gene>
    <name evidence="21" type="primary">LOC115740588</name>
</gene>
<protein>
    <submittedName>
        <fullName evidence="21">Receptor-like protein kinase 5</fullName>
    </submittedName>
</protein>
<evidence type="ECO:0000256" key="6">
    <source>
        <dbReference type="ARBA" id="ARBA00022692"/>
    </source>
</evidence>
<dbReference type="PANTHER" id="PTHR27000">
    <property type="entry name" value="LEUCINE-RICH REPEAT RECEPTOR-LIKE PROTEIN KINASE FAMILY PROTEIN-RELATED"/>
    <property type="match status" value="1"/>
</dbReference>
<dbReference type="Pfam" id="PF08263">
    <property type="entry name" value="LRRNT_2"/>
    <property type="match status" value="1"/>
</dbReference>
<feature type="domain" description="Protein kinase" evidence="19">
    <location>
        <begin position="699"/>
        <end position="989"/>
    </location>
</feature>
<dbReference type="InterPro" id="IPR001611">
    <property type="entry name" value="Leu-rich_rpt"/>
</dbReference>
<dbReference type="InterPro" id="IPR055414">
    <property type="entry name" value="LRR_R13L4/SHOC2-like"/>
</dbReference>
<dbReference type="PROSITE" id="PS00107">
    <property type="entry name" value="PROTEIN_KINASE_ATP"/>
    <property type="match status" value="1"/>
</dbReference>
<proteinExistence type="inferred from homology"/>
<feature type="transmembrane region" description="Helical" evidence="17">
    <location>
        <begin position="644"/>
        <end position="666"/>
    </location>
</feature>
<dbReference type="Pfam" id="PF00560">
    <property type="entry name" value="LRR_1"/>
    <property type="match status" value="6"/>
</dbReference>
<dbReference type="RefSeq" id="XP_048133302.1">
    <property type="nucleotide sequence ID" value="XM_048277345.1"/>
</dbReference>
<dbReference type="PANTHER" id="PTHR27000:SF529">
    <property type="entry name" value="RECEPTOR-LIKE PROTEIN KINASE 5"/>
    <property type="match status" value="1"/>
</dbReference>
<evidence type="ECO:0000256" key="10">
    <source>
        <dbReference type="ARBA" id="ARBA00022777"/>
    </source>
</evidence>
<dbReference type="Gene3D" id="3.30.200.20">
    <property type="entry name" value="Phosphorylase Kinase, domain 1"/>
    <property type="match status" value="1"/>
</dbReference>
<evidence type="ECO:0000256" key="2">
    <source>
        <dbReference type="ARBA" id="ARBA00004479"/>
    </source>
</evidence>
<evidence type="ECO:0000256" key="5">
    <source>
        <dbReference type="ARBA" id="ARBA00022679"/>
    </source>
</evidence>
<comment type="subcellular location">
    <subcellularLocation>
        <location evidence="1">Cell membrane</location>
        <topology evidence="1">Single-pass membrane protein</topology>
    </subcellularLocation>
    <subcellularLocation>
        <location evidence="2">Membrane</location>
        <topology evidence="2">Single-pass type I membrane protein</topology>
    </subcellularLocation>
</comment>
<dbReference type="InterPro" id="IPR013210">
    <property type="entry name" value="LRR_N_plant-typ"/>
</dbReference>
<keyword evidence="6 17" id="KW-0812">Transmembrane</keyword>
<evidence type="ECO:0000256" key="3">
    <source>
        <dbReference type="ARBA" id="ARBA00008684"/>
    </source>
</evidence>
<evidence type="ECO:0000256" key="14">
    <source>
        <dbReference type="ARBA" id="ARBA00023170"/>
    </source>
</evidence>
<dbReference type="InterPro" id="IPR003591">
    <property type="entry name" value="Leu-rich_rpt_typical-subtyp"/>
</dbReference>